<feature type="signal peptide" evidence="3">
    <location>
        <begin position="1"/>
        <end position="18"/>
    </location>
</feature>
<protein>
    <submittedName>
        <fullName evidence="4">Sortase</fullName>
    </submittedName>
</protein>
<dbReference type="Gene3D" id="2.40.260.10">
    <property type="entry name" value="Sortase"/>
    <property type="match status" value="1"/>
</dbReference>
<dbReference type="EMBL" id="VKKG01000006">
    <property type="protein sequence ID" value="TRY16979.1"/>
    <property type="molecule type" value="Genomic_DNA"/>
</dbReference>
<evidence type="ECO:0000256" key="1">
    <source>
        <dbReference type="ARBA" id="ARBA00022801"/>
    </source>
</evidence>
<dbReference type="CDD" id="cd05829">
    <property type="entry name" value="Sortase_F"/>
    <property type="match status" value="1"/>
</dbReference>
<dbReference type="Proteomes" id="UP000317638">
    <property type="component" value="Unassembled WGS sequence"/>
</dbReference>
<proteinExistence type="predicted"/>
<gene>
    <name evidence="4" type="ORF">FOJ82_14060</name>
</gene>
<dbReference type="InterPro" id="IPR005754">
    <property type="entry name" value="Sortase"/>
</dbReference>
<keyword evidence="1" id="KW-0378">Hydrolase</keyword>
<organism evidence="4 5">
    <name type="scientific">Tessaracoccus rhinocerotis</name>
    <dbReference type="NCBI Taxonomy" id="1689449"/>
    <lineage>
        <taxon>Bacteria</taxon>
        <taxon>Bacillati</taxon>
        <taxon>Actinomycetota</taxon>
        <taxon>Actinomycetes</taxon>
        <taxon>Propionibacteriales</taxon>
        <taxon>Propionibacteriaceae</taxon>
        <taxon>Tessaracoccus</taxon>
    </lineage>
</organism>
<dbReference type="RefSeq" id="WP_143939122.1">
    <property type="nucleotide sequence ID" value="NZ_VKKG01000006.1"/>
</dbReference>
<name>A0A553JWY2_9ACTN</name>
<dbReference type="PROSITE" id="PS51257">
    <property type="entry name" value="PROKAR_LIPOPROTEIN"/>
    <property type="match status" value="1"/>
</dbReference>
<comment type="caution">
    <text evidence="4">The sequence shown here is derived from an EMBL/GenBank/DDBJ whole genome shotgun (WGS) entry which is preliminary data.</text>
</comment>
<dbReference type="OrthoDB" id="525039at2"/>
<keyword evidence="5" id="KW-1185">Reference proteome</keyword>
<dbReference type="InterPro" id="IPR023365">
    <property type="entry name" value="Sortase_dom-sf"/>
</dbReference>
<accession>A0A553JWY2</accession>
<dbReference type="GO" id="GO:0016787">
    <property type="term" value="F:hydrolase activity"/>
    <property type="evidence" value="ECO:0007669"/>
    <property type="project" value="UniProtKB-KW"/>
</dbReference>
<feature type="chain" id="PRO_5038992714" evidence="3">
    <location>
        <begin position="19"/>
        <end position="241"/>
    </location>
</feature>
<evidence type="ECO:0000313" key="5">
    <source>
        <dbReference type="Proteomes" id="UP000317638"/>
    </source>
</evidence>
<feature type="compositionally biased region" description="Low complexity" evidence="2">
    <location>
        <begin position="53"/>
        <end position="83"/>
    </location>
</feature>
<dbReference type="Pfam" id="PF04203">
    <property type="entry name" value="Sortase"/>
    <property type="match status" value="1"/>
</dbReference>
<dbReference type="AlphaFoldDB" id="A0A553JWY2"/>
<dbReference type="InterPro" id="IPR042001">
    <property type="entry name" value="Sortase_F"/>
</dbReference>
<feature type="region of interest" description="Disordered" evidence="2">
    <location>
        <begin position="28"/>
        <end position="92"/>
    </location>
</feature>
<sequence>MKRLHWLGRCVLASAVFAATALTGCGEATPRPDQGDQPAPVAVETPPPPRATPPAAGEPSGSAAPVSSAPTPTRTSSPVPARPAVLGEAEPTSVQPNRLVVADLGIDMPLVPLGVDEGGMMALHPDPAVAAWYRYGPVPGADSGASVVAAHVDSAELGIGPFAALSGARPGTVVTITDDAGGEHRYGIESVTSIPLEDLDLPSLFDRTGPHRLHVVTCGGPYLPELGGYQENVVVVAVPIT</sequence>
<reference evidence="4 5" key="1">
    <citation type="submission" date="2019-07" db="EMBL/GenBank/DDBJ databases">
        <authorList>
            <person name="Zhou L.-Y."/>
        </authorList>
    </citation>
    <scope>NUCLEOTIDE SEQUENCE [LARGE SCALE GENOMIC DNA]</scope>
    <source>
        <strain evidence="4 5">YIM 101269</strain>
    </source>
</reference>
<evidence type="ECO:0000256" key="3">
    <source>
        <dbReference type="SAM" id="SignalP"/>
    </source>
</evidence>
<keyword evidence="3" id="KW-0732">Signal</keyword>
<evidence type="ECO:0000313" key="4">
    <source>
        <dbReference type="EMBL" id="TRY16979.1"/>
    </source>
</evidence>
<evidence type="ECO:0000256" key="2">
    <source>
        <dbReference type="SAM" id="MobiDB-lite"/>
    </source>
</evidence>